<feature type="region of interest" description="Disordered" evidence="1">
    <location>
        <begin position="1"/>
        <end position="141"/>
    </location>
</feature>
<evidence type="ECO:0000256" key="2">
    <source>
        <dbReference type="SAM" id="Phobius"/>
    </source>
</evidence>
<dbReference type="OrthoDB" id="3065412at2759"/>
<comment type="caution">
    <text evidence="3">The sequence shown here is derived from an EMBL/GenBank/DDBJ whole genome shotgun (WGS) entry which is preliminary data.</text>
</comment>
<feature type="transmembrane region" description="Helical" evidence="2">
    <location>
        <begin position="363"/>
        <end position="385"/>
    </location>
</feature>
<name>A0A9P4K9S5_9PLEO</name>
<feature type="region of interest" description="Disordered" evidence="1">
    <location>
        <begin position="245"/>
        <end position="265"/>
    </location>
</feature>
<accession>A0A9P4K9S5</accession>
<feature type="compositionally biased region" description="Pro residues" evidence="1">
    <location>
        <begin position="66"/>
        <end position="79"/>
    </location>
</feature>
<keyword evidence="2" id="KW-0812">Transmembrane</keyword>
<evidence type="ECO:0000313" key="3">
    <source>
        <dbReference type="EMBL" id="KAF2263703.1"/>
    </source>
</evidence>
<gene>
    <name evidence="3" type="ORF">CC78DRAFT_568770</name>
</gene>
<feature type="compositionally biased region" description="Low complexity" evidence="1">
    <location>
        <begin position="112"/>
        <end position="128"/>
    </location>
</feature>
<feature type="compositionally biased region" description="Low complexity" evidence="1">
    <location>
        <begin position="17"/>
        <end position="39"/>
    </location>
</feature>
<sequence>MHRSCMLSWSSGHCDATTTSTFSFEDFPETTTPTTVPGPTTTPDPPESSSPSVPPLEPSSSSTQSPDPPSSSEPPPEPPSASNSSLESSSTPPLPEPSDPEPSDPPPPPSATEPYSSLPRPQPSSDSPSPTPTPSSETLIVTPSAVPKPSFVPISIAPHVPAQTTDSISSSSTHSTLPRWSGSGNLLQGYCATPEYTILDGPTAYWAPVIGCIADRPDCCPFDVLVSTLGVSLAPQTVTVTMGATMSPNSPAPSGDNGSGGGFPSALSPAQATLDSCPDDYHSVNGGCCPLNYFPWSTAFGGQTPCYSTLPVVSTPPLIPNSLLDNATTTAAAKPTSAIVNVVYAMQYPVQTPKQGMSTNAKIGIGAGAGGAALIFGVLTALLIWKHRAHKRDKAALESLSGFGPGMSSTRASHVGGSQVGTGVREWRSNVPPPPVSGPFHEGGLEPTLPNVPVPATYAADWRPGQRTMSPPYAPRSPSIPEGYSEVDSQQGMLAVERRYSNNNTPGLGSDGGYSTGNRSELQSGEYPFPRQELQGVPEGQAWEYRGQSPQQGGPHHLPQGYYEAPGRMQ</sequence>
<dbReference type="AlphaFoldDB" id="A0A9P4K9S5"/>
<protein>
    <submittedName>
        <fullName evidence="3">Uncharacterized protein</fullName>
    </submittedName>
</protein>
<feature type="compositionally biased region" description="Low complexity" evidence="1">
    <location>
        <begin position="80"/>
        <end position="91"/>
    </location>
</feature>
<organism evidence="3 4">
    <name type="scientific">Lojkania enalia</name>
    <dbReference type="NCBI Taxonomy" id="147567"/>
    <lineage>
        <taxon>Eukaryota</taxon>
        <taxon>Fungi</taxon>
        <taxon>Dikarya</taxon>
        <taxon>Ascomycota</taxon>
        <taxon>Pezizomycotina</taxon>
        <taxon>Dothideomycetes</taxon>
        <taxon>Pleosporomycetidae</taxon>
        <taxon>Pleosporales</taxon>
        <taxon>Pleosporales incertae sedis</taxon>
        <taxon>Lojkania</taxon>
    </lineage>
</organism>
<dbReference type="EMBL" id="ML986622">
    <property type="protein sequence ID" value="KAF2263703.1"/>
    <property type="molecule type" value="Genomic_DNA"/>
</dbReference>
<feature type="region of interest" description="Disordered" evidence="1">
    <location>
        <begin position="500"/>
        <end position="570"/>
    </location>
</feature>
<keyword evidence="2" id="KW-0472">Membrane</keyword>
<keyword evidence="2" id="KW-1133">Transmembrane helix</keyword>
<evidence type="ECO:0000313" key="4">
    <source>
        <dbReference type="Proteomes" id="UP000800093"/>
    </source>
</evidence>
<proteinExistence type="predicted"/>
<feature type="compositionally biased region" description="Pro residues" evidence="1">
    <location>
        <begin position="40"/>
        <end position="57"/>
    </location>
</feature>
<evidence type="ECO:0000256" key="1">
    <source>
        <dbReference type="SAM" id="MobiDB-lite"/>
    </source>
</evidence>
<dbReference type="Proteomes" id="UP000800093">
    <property type="component" value="Unassembled WGS sequence"/>
</dbReference>
<keyword evidence="4" id="KW-1185">Reference proteome</keyword>
<reference evidence="4" key="1">
    <citation type="journal article" date="2020" name="Stud. Mycol.">
        <title>101 Dothideomycetes genomes: A test case for predicting lifestyles and emergence of pathogens.</title>
        <authorList>
            <person name="Haridas S."/>
            <person name="Albert R."/>
            <person name="Binder M."/>
            <person name="Bloem J."/>
            <person name="LaButti K."/>
            <person name="Salamov A."/>
            <person name="Andreopoulos B."/>
            <person name="Baker S."/>
            <person name="Barry K."/>
            <person name="Bills G."/>
            <person name="Bluhm B."/>
            <person name="Cannon C."/>
            <person name="Castanera R."/>
            <person name="Culley D."/>
            <person name="Daum C."/>
            <person name="Ezra D."/>
            <person name="Gonzalez J."/>
            <person name="Henrissat B."/>
            <person name="Kuo A."/>
            <person name="Liang C."/>
            <person name="Lipzen A."/>
            <person name="Lutzoni F."/>
            <person name="Magnuson J."/>
            <person name="Mondo S."/>
            <person name="Nolan M."/>
            <person name="Ohm R."/>
            <person name="Pangilinan J."/>
            <person name="Park H.-J."/>
            <person name="Ramirez L."/>
            <person name="Alfaro M."/>
            <person name="Sun H."/>
            <person name="Tritt A."/>
            <person name="Yoshinaga Y."/>
            <person name="Zwiers L.-H."/>
            <person name="Turgeon B."/>
            <person name="Goodwin S."/>
            <person name="Spatafora J."/>
            <person name="Crous P."/>
            <person name="Grigoriev I."/>
        </authorList>
    </citation>
    <scope>NUCLEOTIDE SEQUENCE [LARGE SCALE GENOMIC DNA]</scope>
    <source>
        <strain evidence="4">CBS 304.66</strain>
    </source>
</reference>